<dbReference type="RefSeq" id="WP_147021682.1">
    <property type="nucleotide sequence ID" value="NZ_BJYU01000005.1"/>
</dbReference>
<evidence type="ECO:0000313" key="1">
    <source>
        <dbReference type="EMBL" id="GEO13031.1"/>
    </source>
</evidence>
<dbReference type="EMBL" id="BJYU01000005">
    <property type="protein sequence ID" value="GEO13031.1"/>
    <property type="molecule type" value="Genomic_DNA"/>
</dbReference>
<evidence type="ECO:0000313" key="2">
    <source>
        <dbReference type="Proteomes" id="UP000321085"/>
    </source>
</evidence>
<reference evidence="1 2" key="1">
    <citation type="submission" date="2019-07" db="EMBL/GenBank/DDBJ databases">
        <title>Whole genome shotgun sequence of Microvirga aerophila NBRC 106136.</title>
        <authorList>
            <person name="Hosoyama A."/>
            <person name="Uohara A."/>
            <person name="Ohji S."/>
            <person name="Ichikawa N."/>
        </authorList>
    </citation>
    <scope>NUCLEOTIDE SEQUENCE [LARGE SCALE GENOMIC DNA]</scope>
    <source>
        <strain evidence="1 2">NBRC 106136</strain>
    </source>
</reference>
<protein>
    <submittedName>
        <fullName evidence="1">Uncharacterized protein</fullName>
    </submittedName>
</protein>
<gene>
    <name evidence="1" type="ORF">MAE02_07270</name>
</gene>
<sequence length="75" mass="8481">MWGSLSWPMITWSLCSQSFRPQRSAKKAPKGGWFLEAGFGPCSAILTTTPPIFARIEEAQSWVYERVTQEKTARS</sequence>
<dbReference type="AlphaFoldDB" id="A0A512BM42"/>
<organism evidence="1 2">
    <name type="scientific">Microvirga aerophila</name>
    <dbReference type="NCBI Taxonomy" id="670291"/>
    <lineage>
        <taxon>Bacteria</taxon>
        <taxon>Pseudomonadati</taxon>
        <taxon>Pseudomonadota</taxon>
        <taxon>Alphaproteobacteria</taxon>
        <taxon>Hyphomicrobiales</taxon>
        <taxon>Methylobacteriaceae</taxon>
        <taxon>Microvirga</taxon>
    </lineage>
</organism>
<keyword evidence="2" id="KW-1185">Reference proteome</keyword>
<proteinExistence type="predicted"/>
<dbReference type="Proteomes" id="UP000321085">
    <property type="component" value="Unassembled WGS sequence"/>
</dbReference>
<comment type="caution">
    <text evidence="1">The sequence shown here is derived from an EMBL/GenBank/DDBJ whole genome shotgun (WGS) entry which is preliminary data.</text>
</comment>
<accession>A0A512BM42</accession>
<name>A0A512BM42_9HYPH</name>